<sequence length="117" mass="13887">MKLVSWCKPPLKSQYSIPQIPKDYKIFGIKYSSKKMPLSNIKEMVKESFSKYLLLLETSDNKYVEEIENIHLQINEILNENKDLEVKAKFDKLKNETIKEKNRILEEIESEMNSNIF</sequence>
<gene>
    <name evidence="1" type="ORF">VNE69_06084</name>
</gene>
<dbReference type="RefSeq" id="XP_065329908.1">
    <property type="nucleotide sequence ID" value="XM_065473836.1"/>
</dbReference>
<accession>A0AAX4JD27</accession>
<reference evidence="1" key="1">
    <citation type="journal article" date="2024" name="BMC Genomics">
        <title>Functional annotation of a divergent genome using sequence and structure-based similarity.</title>
        <authorList>
            <person name="Svedberg D."/>
            <person name="Winiger R.R."/>
            <person name="Berg A."/>
            <person name="Sharma H."/>
            <person name="Tellgren-Roth C."/>
            <person name="Debrunner-Vossbrinck B.A."/>
            <person name="Vossbrinck C.R."/>
            <person name="Barandun J."/>
        </authorList>
    </citation>
    <scope>NUCLEOTIDE SEQUENCE</scope>
    <source>
        <strain evidence="1">Illinois isolate</strain>
    </source>
</reference>
<dbReference type="KEGG" id="vnx:VNE69_06084"/>
<protein>
    <submittedName>
        <fullName evidence="1">Uncharacterized protein</fullName>
    </submittedName>
</protein>
<dbReference type="Proteomes" id="UP001334084">
    <property type="component" value="Chromosome 6"/>
</dbReference>
<name>A0AAX4JD27_9MICR</name>
<proteinExistence type="predicted"/>
<organism evidence="1 2">
    <name type="scientific">Vairimorpha necatrix</name>
    <dbReference type="NCBI Taxonomy" id="6039"/>
    <lineage>
        <taxon>Eukaryota</taxon>
        <taxon>Fungi</taxon>
        <taxon>Fungi incertae sedis</taxon>
        <taxon>Microsporidia</taxon>
        <taxon>Nosematidae</taxon>
        <taxon>Vairimorpha</taxon>
    </lineage>
</organism>
<dbReference type="AlphaFoldDB" id="A0AAX4JD27"/>
<evidence type="ECO:0000313" key="1">
    <source>
        <dbReference type="EMBL" id="WUR03763.1"/>
    </source>
</evidence>
<keyword evidence="2" id="KW-1185">Reference proteome</keyword>
<dbReference type="EMBL" id="CP142731">
    <property type="protein sequence ID" value="WUR03763.1"/>
    <property type="molecule type" value="Genomic_DNA"/>
</dbReference>
<evidence type="ECO:0000313" key="2">
    <source>
        <dbReference type="Proteomes" id="UP001334084"/>
    </source>
</evidence>
<dbReference type="GeneID" id="90541581"/>